<dbReference type="RefSeq" id="WP_012534063.1">
    <property type="nucleotide sequence ID" value="NC_011184.1"/>
</dbReference>
<dbReference type="HOGENOM" id="CLU_138528_0_0_6"/>
<keyword evidence="1" id="KW-0597">Phosphoprotein</keyword>
<feature type="domain" description="Response regulatory" evidence="2">
    <location>
        <begin position="5"/>
        <end position="148"/>
    </location>
</feature>
<dbReference type="AlphaFoldDB" id="B5FDK7"/>
<reference evidence="3 4" key="2">
    <citation type="journal article" date="2009" name="Nature">
        <title>A single regulatory gene is sufficient to alter bacterial host range.</title>
        <authorList>
            <person name="Mandel M.J."/>
            <person name="Wollenberg M.S."/>
            <person name="Stabb E.V."/>
            <person name="Visick K.L."/>
            <person name="Ruby E.G."/>
        </authorList>
    </citation>
    <scope>NUCLEOTIDE SEQUENCE [LARGE SCALE GENOMIC DNA]</scope>
    <source>
        <strain evidence="3 4">MJ11</strain>
    </source>
</reference>
<dbReference type="SUPFAM" id="SSF52172">
    <property type="entry name" value="CheY-like"/>
    <property type="match status" value="1"/>
</dbReference>
<dbReference type="Proteomes" id="UP000001857">
    <property type="component" value="Chromosome I"/>
</dbReference>
<organism evidence="3 4">
    <name type="scientific">Aliivibrio fischeri (strain MJ11)</name>
    <name type="common">Vibrio fischeri</name>
    <dbReference type="NCBI Taxonomy" id="388396"/>
    <lineage>
        <taxon>Bacteria</taxon>
        <taxon>Pseudomonadati</taxon>
        <taxon>Pseudomonadota</taxon>
        <taxon>Gammaproteobacteria</taxon>
        <taxon>Vibrionales</taxon>
        <taxon>Vibrionaceae</taxon>
        <taxon>Aliivibrio</taxon>
    </lineage>
</organism>
<evidence type="ECO:0000313" key="4">
    <source>
        <dbReference type="Proteomes" id="UP000001857"/>
    </source>
</evidence>
<dbReference type="Gene3D" id="3.40.50.2300">
    <property type="match status" value="1"/>
</dbReference>
<sequence length="148" mass="17150">METKRILIVEDNPIKLESILSSISSFNIKTDVVITPADAISQLKQISYDFFILDMSLPSYEEEKNSIGSLSGKQILQTMKHKRISVPTVIITQWDVFGHHDDTVPLDNLKEELLEKFSKNLLDIIFWEKSDESWKEDLKSYLKRAFND</sequence>
<dbReference type="EMBL" id="CP001139">
    <property type="protein sequence ID" value="ACH66909.1"/>
    <property type="molecule type" value="Genomic_DNA"/>
</dbReference>
<proteinExistence type="predicted"/>
<evidence type="ECO:0000313" key="3">
    <source>
        <dbReference type="EMBL" id="ACH66909.1"/>
    </source>
</evidence>
<feature type="modified residue" description="4-aspartylphosphate" evidence="1">
    <location>
        <position position="54"/>
    </location>
</feature>
<dbReference type="GO" id="GO:0000160">
    <property type="term" value="P:phosphorelay signal transduction system"/>
    <property type="evidence" value="ECO:0007669"/>
    <property type="project" value="InterPro"/>
</dbReference>
<evidence type="ECO:0000256" key="1">
    <source>
        <dbReference type="PROSITE-ProRule" id="PRU00169"/>
    </source>
</evidence>
<reference evidence="4" key="1">
    <citation type="submission" date="2008-08" db="EMBL/GenBank/DDBJ databases">
        <title>Complete sequence of Vibrio fischeri strain MJ11.</title>
        <authorList>
            <person name="Mandel M.J."/>
            <person name="Stabb E.V."/>
            <person name="Ruby E.G."/>
            <person name="Ferriera S."/>
            <person name="Johnson J."/>
            <person name="Kravitz S."/>
            <person name="Beeson K."/>
            <person name="Sutton G."/>
            <person name="Rogers Y.-H."/>
            <person name="Friedman R."/>
            <person name="Frazier M."/>
            <person name="Venter J.C."/>
        </authorList>
    </citation>
    <scope>NUCLEOTIDE SEQUENCE [LARGE SCALE GENOMIC DNA]</scope>
    <source>
        <strain evidence="4">MJ11</strain>
    </source>
</reference>
<dbReference type="PROSITE" id="PS50110">
    <property type="entry name" value="RESPONSE_REGULATORY"/>
    <property type="match status" value="1"/>
</dbReference>
<accession>B5FDK7</accession>
<gene>
    <name evidence="3" type="ordered locus">VFMJ11_1201</name>
</gene>
<evidence type="ECO:0000259" key="2">
    <source>
        <dbReference type="PROSITE" id="PS50110"/>
    </source>
</evidence>
<dbReference type="InterPro" id="IPR011006">
    <property type="entry name" value="CheY-like_superfamily"/>
</dbReference>
<dbReference type="Pfam" id="PF00072">
    <property type="entry name" value="Response_reg"/>
    <property type="match status" value="1"/>
</dbReference>
<protein>
    <submittedName>
        <fullName evidence="3">Response regulator receiver protein</fullName>
    </submittedName>
</protein>
<dbReference type="KEGG" id="vfm:VFMJ11_1201"/>
<name>B5FDK7_ALIFM</name>
<dbReference type="InterPro" id="IPR001789">
    <property type="entry name" value="Sig_transdc_resp-reg_receiver"/>
</dbReference>